<organism evidence="1 2">
    <name type="scientific">Rotaria magnacalcarata</name>
    <dbReference type="NCBI Taxonomy" id="392030"/>
    <lineage>
        <taxon>Eukaryota</taxon>
        <taxon>Metazoa</taxon>
        <taxon>Spiralia</taxon>
        <taxon>Gnathifera</taxon>
        <taxon>Rotifera</taxon>
        <taxon>Eurotatoria</taxon>
        <taxon>Bdelloidea</taxon>
        <taxon>Philodinida</taxon>
        <taxon>Philodinidae</taxon>
        <taxon>Rotaria</taxon>
    </lineage>
</organism>
<protein>
    <recommendedName>
        <fullName evidence="3">von Willebrand factor</fullName>
    </recommendedName>
</protein>
<proteinExistence type="predicted"/>
<dbReference type="Proteomes" id="UP000681720">
    <property type="component" value="Unassembled WGS sequence"/>
</dbReference>
<accession>A0A8S3JCL0</accession>
<evidence type="ECO:0008006" key="3">
    <source>
        <dbReference type="Google" id="ProtNLM"/>
    </source>
</evidence>
<sequence>NGIIAQGELPKCDNILDLIIVLDSSGNWTEEGDDYGDQLLEQCSNTYHFCRHEVVYILDSVAYKQDCDTPTHAGWDRHGSSSA</sequence>
<dbReference type="AlphaFoldDB" id="A0A8S3JCL0"/>
<gene>
    <name evidence="1" type="ORF">GIL414_LOCUS80806</name>
</gene>
<dbReference type="EMBL" id="CAJOBJ010355778">
    <property type="protein sequence ID" value="CAF5213947.1"/>
    <property type="molecule type" value="Genomic_DNA"/>
</dbReference>
<name>A0A8S3JCL0_9BILA</name>
<reference evidence="1" key="1">
    <citation type="submission" date="2021-02" db="EMBL/GenBank/DDBJ databases">
        <authorList>
            <person name="Nowell W R."/>
        </authorList>
    </citation>
    <scope>NUCLEOTIDE SEQUENCE</scope>
</reference>
<evidence type="ECO:0000313" key="1">
    <source>
        <dbReference type="EMBL" id="CAF5213947.1"/>
    </source>
</evidence>
<evidence type="ECO:0000313" key="2">
    <source>
        <dbReference type="Proteomes" id="UP000681720"/>
    </source>
</evidence>
<comment type="caution">
    <text evidence="1">The sequence shown here is derived from an EMBL/GenBank/DDBJ whole genome shotgun (WGS) entry which is preliminary data.</text>
</comment>
<feature type="non-terminal residue" evidence="1">
    <location>
        <position position="1"/>
    </location>
</feature>